<dbReference type="GO" id="GO:0015369">
    <property type="term" value="F:calcium:proton antiporter activity"/>
    <property type="evidence" value="ECO:0007669"/>
    <property type="project" value="TreeGrafter"/>
</dbReference>
<evidence type="ECO:0000313" key="11">
    <source>
        <dbReference type="EMBL" id="KAJ3474682.1"/>
    </source>
</evidence>
<evidence type="ECO:0000313" key="12">
    <source>
        <dbReference type="Proteomes" id="UP001212997"/>
    </source>
</evidence>
<dbReference type="GO" id="GO:0006874">
    <property type="term" value="P:intracellular calcium ion homeostasis"/>
    <property type="evidence" value="ECO:0007669"/>
    <property type="project" value="TreeGrafter"/>
</dbReference>
<organism evidence="11 12">
    <name type="scientific">Meripilus lineatus</name>
    <dbReference type="NCBI Taxonomy" id="2056292"/>
    <lineage>
        <taxon>Eukaryota</taxon>
        <taxon>Fungi</taxon>
        <taxon>Dikarya</taxon>
        <taxon>Basidiomycota</taxon>
        <taxon>Agaricomycotina</taxon>
        <taxon>Agaricomycetes</taxon>
        <taxon>Polyporales</taxon>
        <taxon>Meripilaceae</taxon>
        <taxon>Meripilus</taxon>
    </lineage>
</organism>
<feature type="domain" description="Sodium/calcium exchanger membrane region" evidence="10">
    <location>
        <begin position="550"/>
        <end position="693"/>
    </location>
</feature>
<feature type="transmembrane region" description="Helical" evidence="9">
    <location>
        <begin position="152"/>
        <end position="169"/>
    </location>
</feature>
<dbReference type="Gene3D" id="1.20.1420.30">
    <property type="entry name" value="NCX, central ion-binding region"/>
    <property type="match status" value="2"/>
</dbReference>
<keyword evidence="4 9" id="KW-0812">Transmembrane</keyword>
<comment type="subcellular location">
    <subcellularLocation>
        <location evidence="1">Endomembrane system</location>
        <topology evidence="1">Multi-pass membrane protein</topology>
    </subcellularLocation>
</comment>
<dbReference type="EMBL" id="JANAWD010001003">
    <property type="protein sequence ID" value="KAJ3474682.1"/>
    <property type="molecule type" value="Genomic_DNA"/>
</dbReference>
<feature type="transmembrane region" description="Helical" evidence="9">
    <location>
        <begin position="616"/>
        <end position="641"/>
    </location>
</feature>
<evidence type="ECO:0000256" key="7">
    <source>
        <dbReference type="ARBA" id="ARBA00023136"/>
    </source>
</evidence>
<evidence type="ECO:0000256" key="3">
    <source>
        <dbReference type="ARBA" id="ARBA00022448"/>
    </source>
</evidence>
<dbReference type="InterPro" id="IPR004837">
    <property type="entry name" value="NaCa_Exmemb"/>
</dbReference>
<evidence type="ECO:0000256" key="1">
    <source>
        <dbReference type="ARBA" id="ARBA00004127"/>
    </source>
</evidence>
<keyword evidence="5 9" id="KW-1133">Transmembrane helix</keyword>
<feature type="transmembrane region" description="Helical" evidence="9">
    <location>
        <begin position="252"/>
        <end position="274"/>
    </location>
</feature>
<dbReference type="InterPro" id="IPR044880">
    <property type="entry name" value="NCX_ion-bd_dom_sf"/>
</dbReference>
<evidence type="ECO:0000259" key="10">
    <source>
        <dbReference type="Pfam" id="PF01699"/>
    </source>
</evidence>
<sequence length="721" mass="79077">MFSAPSAPGQLPPYSKCNDDSPSRSPQRASRASNGNLKALPLVSQSHRPMSQCTSASCNSTSELVEHKQNGPPSFIGRIFSWSRSKEKVNDAEKLGSSLPSQENITVNSSQPHPSRAFHGWKLVLFGSWWNVLVLLLPASWILRVATTNCDTVIFVFSILAMIPLVKMHDLATKDLSIRLGNSTTGLLNATMSNTVETVVAITALRKCELRVVQSSLIGSMLSKLLLILGMCFFAGGLRFTEQDFNSTATQIHSSLLSISVGAVLLPAAFHFALTYSSDDSLEAGTSLETQKRDILRMSHGYARFIHSPSFQDPEGWLTSYSAVYASYLLFQFWSHRHLFKDTTTNSDKLPSTESVRNLAKNIRHKSLPFTSPKVKDQTPVRKSAQYHGYPASPKMLVSNPDSPYMGSHLKTRTHSHTHLHNASVDVYLVSPFAATSQVTITDATQMPSSSTKDLTLAEGRTVRLVKTTDPIRRRRSSSASDDHTIWTSGEEKSQYASPPRDEVIYLGPDPDHTIGEKEVNQVQHGGSVTEGVQDSIVPKEPKLSWTITLLLLASIAVLVGINAEWMVDSMDDLSPTISKEWIGLILLPTVASIAETPECITAINVSVKDQLALSISVAVGSTIQTALLVIPLMVILGWIIDKPLALLFDPFQSVVLYISVNTMGYVVADGRSNWLEGVILVCLYVVIAVTFWFYPGTPRTSLSSTPDFSHSFCALRLKLL</sequence>
<dbReference type="Pfam" id="PF01699">
    <property type="entry name" value="Na_Ca_ex"/>
    <property type="match status" value="2"/>
</dbReference>
<evidence type="ECO:0000256" key="8">
    <source>
        <dbReference type="SAM" id="MobiDB-lite"/>
    </source>
</evidence>
<feature type="transmembrane region" description="Helical" evidence="9">
    <location>
        <begin position="582"/>
        <end position="604"/>
    </location>
</feature>
<evidence type="ECO:0000256" key="4">
    <source>
        <dbReference type="ARBA" id="ARBA00022692"/>
    </source>
</evidence>
<dbReference type="GO" id="GO:0000329">
    <property type="term" value="C:fungal-type vacuole membrane"/>
    <property type="evidence" value="ECO:0007669"/>
    <property type="project" value="TreeGrafter"/>
</dbReference>
<dbReference type="Proteomes" id="UP001212997">
    <property type="component" value="Unassembled WGS sequence"/>
</dbReference>
<keyword evidence="6" id="KW-0406">Ion transport</keyword>
<keyword evidence="3" id="KW-0813">Transport</keyword>
<feature type="region of interest" description="Disordered" evidence="8">
    <location>
        <begin position="470"/>
        <end position="502"/>
    </location>
</feature>
<reference evidence="11" key="1">
    <citation type="submission" date="2022-07" db="EMBL/GenBank/DDBJ databases">
        <title>Genome Sequence of Physisporinus lineatus.</title>
        <authorList>
            <person name="Buettner E."/>
        </authorList>
    </citation>
    <scope>NUCLEOTIDE SEQUENCE</scope>
    <source>
        <strain evidence="11">VT162</strain>
    </source>
</reference>
<dbReference type="PANTHER" id="PTHR31503:SF20">
    <property type="entry name" value="CA(2+)_H(+) EXCHANGER, PUTATIVE (EUROFUNG)-RELATED"/>
    <property type="match status" value="1"/>
</dbReference>
<evidence type="ECO:0000256" key="5">
    <source>
        <dbReference type="ARBA" id="ARBA00022989"/>
    </source>
</evidence>
<evidence type="ECO:0000256" key="6">
    <source>
        <dbReference type="ARBA" id="ARBA00023065"/>
    </source>
</evidence>
<dbReference type="GO" id="GO:0012505">
    <property type="term" value="C:endomembrane system"/>
    <property type="evidence" value="ECO:0007669"/>
    <property type="project" value="UniProtKB-SubCell"/>
</dbReference>
<feature type="compositionally biased region" description="Low complexity" evidence="8">
    <location>
        <begin position="23"/>
        <end position="33"/>
    </location>
</feature>
<proteinExistence type="inferred from homology"/>
<feature type="region of interest" description="Disordered" evidence="8">
    <location>
        <begin position="1"/>
        <end position="37"/>
    </location>
</feature>
<feature type="transmembrane region" description="Helical" evidence="9">
    <location>
        <begin position="647"/>
        <end position="668"/>
    </location>
</feature>
<accession>A0AAD5Y7P7</accession>
<keyword evidence="7 9" id="KW-0472">Membrane</keyword>
<feature type="compositionally biased region" description="Basic and acidic residues" evidence="8">
    <location>
        <begin position="481"/>
        <end position="502"/>
    </location>
</feature>
<dbReference type="AlphaFoldDB" id="A0AAD5Y7P7"/>
<dbReference type="PANTHER" id="PTHR31503">
    <property type="entry name" value="VACUOLAR CALCIUM ION TRANSPORTER"/>
    <property type="match status" value="1"/>
</dbReference>
<feature type="transmembrane region" description="Helical" evidence="9">
    <location>
        <begin position="675"/>
        <end position="695"/>
    </location>
</feature>
<comment type="similarity">
    <text evidence="2">Belongs to the Ca(2+):cation antiporter (CaCA) (TC 2.A.19) family.</text>
</comment>
<protein>
    <recommendedName>
        <fullName evidence="10">Sodium/calcium exchanger membrane region domain-containing protein</fullName>
    </recommendedName>
</protein>
<feature type="transmembrane region" description="Helical" evidence="9">
    <location>
        <begin position="544"/>
        <end position="562"/>
    </location>
</feature>
<dbReference type="InterPro" id="IPR004713">
    <property type="entry name" value="CaH_exchang"/>
</dbReference>
<comment type="caution">
    <text evidence="11">The sequence shown here is derived from an EMBL/GenBank/DDBJ whole genome shotgun (WGS) entry which is preliminary data.</text>
</comment>
<feature type="domain" description="Sodium/calcium exchanger membrane region" evidence="10">
    <location>
        <begin position="152"/>
        <end position="270"/>
    </location>
</feature>
<gene>
    <name evidence="11" type="ORF">NLI96_g12318</name>
</gene>
<feature type="transmembrane region" description="Helical" evidence="9">
    <location>
        <begin position="123"/>
        <end position="146"/>
    </location>
</feature>
<name>A0AAD5Y7P7_9APHY</name>
<evidence type="ECO:0000256" key="9">
    <source>
        <dbReference type="SAM" id="Phobius"/>
    </source>
</evidence>
<evidence type="ECO:0000256" key="2">
    <source>
        <dbReference type="ARBA" id="ARBA00008170"/>
    </source>
</evidence>
<keyword evidence="12" id="KW-1185">Reference proteome</keyword>
<feature type="transmembrane region" description="Helical" evidence="9">
    <location>
        <begin position="221"/>
        <end position="240"/>
    </location>
</feature>